<evidence type="ECO:0000313" key="2">
    <source>
        <dbReference type="Proteomes" id="UP001153618"/>
    </source>
</evidence>
<reference evidence="1" key="1">
    <citation type="submission" date="2021-07" db="EMBL/GenBank/DDBJ databases">
        <authorList>
            <person name="Branca A.L. A."/>
        </authorList>
    </citation>
    <scope>NUCLEOTIDE SEQUENCE</scope>
</reference>
<dbReference type="AlphaFoldDB" id="A0A9W4HJ43"/>
<proteinExistence type="predicted"/>
<organism evidence="1 2">
    <name type="scientific">Penicillium olsonii</name>
    <dbReference type="NCBI Taxonomy" id="99116"/>
    <lineage>
        <taxon>Eukaryota</taxon>
        <taxon>Fungi</taxon>
        <taxon>Dikarya</taxon>
        <taxon>Ascomycota</taxon>
        <taxon>Pezizomycotina</taxon>
        <taxon>Eurotiomycetes</taxon>
        <taxon>Eurotiomycetidae</taxon>
        <taxon>Eurotiales</taxon>
        <taxon>Aspergillaceae</taxon>
        <taxon>Penicillium</taxon>
    </lineage>
</organism>
<gene>
    <name evidence="1" type="ORF">POLS_LOCUS3352</name>
</gene>
<protein>
    <submittedName>
        <fullName evidence="1">Uncharacterized protein</fullName>
    </submittedName>
</protein>
<dbReference type="EMBL" id="CAJVOS010000016">
    <property type="protein sequence ID" value="CAG8054140.1"/>
    <property type="molecule type" value="Genomic_DNA"/>
</dbReference>
<comment type="caution">
    <text evidence="1">The sequence shown here is derived from an EMBL/GenBank/DDBJ whole genome shotgun (WGS) entry which is preliminary data.</text>
</comment>
<dbReference type="OrthoDB" id="4442598at2759"/>
<name>A0A9W4HJ43_PENOL</name>
<dbReference type="Proteomes" id="UP001153618">
    <property type="component" value="Unassembled WGS sequence"/>
</dbReference>
<keyword evidence="2" id="KW-1185">Reference proteome</keyword>
<evidence type="ECO:0000313" key="1">
    <source>
        <dbReference type="EMBL" id="CAG8054140.1"/>
    </source>
</evidence>
<sequence length="667" mass="73719">MPITLCISMTMGGPHSRVLLRTAQIQPCYPKSRISVRNLHTSVPASKQTHDPSPSELLRFALTGSSKPAQSLDSDIASSSHLRELFALTWKSNSPPAPLWTALKGLAPHDEELSRGLETQTTDISSLKNLVERFTNDEHGAALLQAQNSTFLRLALQRCQRHNTLSDILSVMSDIVARLNRLRFSVQPGTYTTGMSFAMLDLSAAALYQFLKAHRLGGMPAIGLRESVRIIKNCSEALDHRAFEDLEYDRSAMLAQITGEGDLVPRGNLRLHDSLYWAQPSKEDGIRYTSQLSAQDYICLLVKLGSDEVLHSCWTSFLKNVQPNNHHSCFAAYQIVLTLIQSTNPDIAVKYLEQVSQHCGDNLPFIARFPNLQVLIDDPVVGEALPDLVRGEDYIEVLKVQLENMEQRMGLQWSSECQEHSNAALEPSESIWEAFGDQHMPNFGLGSTESPYESQLHAELHAHGCSKSPVALHRIVDLLHDYDGQFLEIPTPVCFGKERLGEIGSKLGPVELRWSPEHSPVEFSDSRISLRHDSTRSCTSLDLGLIRARLIIGGVPQSGVNSLHLLQLGDIYVRYGPDGPWQSSGYIMVWDRHFGELLGLYVGQTSGIIDSGPASVGPFGALMHIGPESNLGRGASSSTTLRNCRGPYHLDIDPGPDLAWDFPGRAR</sequence>
<accession>A0A9W4HJ43</accession>